<evidence type="ECO:0000313" key="5">
    <source>
        <dbReference type="EMBL" id="QPC42185.1"/>
    </source>
</evidence>
<evidence type="ECO:0000313" key="6">
    <source>
        <dbReference type="Proteomes" id="UP000593594"/>
    </source>
</evidence>
<name>A0A7S8C2J8_9HYPH</name>
<keyword evidence="3 4" id="KW-0472">Membrane</keyword>
<reference evidence="5 6" key="1">
    <citation type="submission" date="2020-06" db="EMBL/GenBank/DDBJ databases">
        <title>Genome sequence of 2 isolates from Red Sea Mangroves.</title>
        <authorList>
            <person name="Sefrji F."/>
            <person name="Michoud G."/>
            <person name="Merlino G."/>
            <person name="Daffonchio D."/>
        </authorList>
    </citation>
    <scope>NUCLEOTIDE SEQUENCE [LARGE SCALE GENOMIC DNA]</scope>
    <source>
        <strain evidence="5 6">R1DC25</strain>
    </source>
</reference>
<dbReference type="GO" id="GO:0022857">
    <property type="term" value="F:transmembrane transporter activity"/>
    <property type="evidence" value="ECO:0007669"/>
    <property type="project" value="InterPro"/>
</dbReference>
<feature type="transmembrane region" description="Helical" evidence="4">
    <location>
        <begin position="266"/>
        <end position="287"/>
    </location>
</feature>
<evidence type="ECO:0000256" key="4">
    <source>
        <dbReference type="SAM" id="Phobius"/>
    </source>
</evidence>
<feature type="transmembrane region" description="Helical" evidence="4">
    <location>
        <begin position="59"/>
        <end position="80"/>
    </location>
</feature>
<proteinExistence type="predicted"/>
<dbReference type="EMBL" id="CP058214">
    <property type="protein sequence ID" value="QPC42185.1"/>
    <property type="molecule type" value="Genomic_DNA"/>
</dbReference>
<keyword evidence="6" id="KW-1185">Reference proteome</keyword>
<dbReference type="InterPro" id="IPR036259">
    <property type="entry name" value="MFS_trans_sf"/>
</dbReference>
<gene>
    <name evidence="5" type="ORF">HW532_05400</name>
</gene>
<keyword evidence="1 4" id="KW-0812">Transmembrane</keyword>
<feature type="transmembrane region" description="Helical" evidence="4">
    <location>
        <begin position="352"/>
        <end position="372"/>
    </location>
</feature>
<dbReference type="RefSeq" id="WP_213163417.1">
    <property type="nucleotide sequence ID" value="NZ_CP058214.1"/>
</dbReference>
<evidence type="ECO:0000256" key="2">
    <source>
        <dbReference type="ARBA" id="ARBA00022989"/>
    </source>
</evidence>
<feature type="transmembrane region" description="Helical" evidence="4">
    <location>
        <begin position="235"/>
        <end position="254"/>
    </location>
</feature>
<dbReference type="AlphaFoldDB" id="A0A7S8C2J8"/>
<feature type="transmembrane region" description="Helical" evidence="4">
    <location>
        <begin position="86"/>
        <end position="107"/>
    </location>
</feature>
<feature type="transmembrane region" description="Helical" evidence="4">
    <location>
        <begin position="29"/>
        <end position="47"/>
    </location>
</feature>
<protein>
    <submittedName>
        <fullName evidence="5">MFS transporter</fullName>
    </submittedName>
</protein>
<dbReference type="PANTHER" id="PTHR23546">
    <property type="entry name" value="TRANSPORT PROTEIN"/>
    <property type="match status" value="1"/>
</dbReference>
<feature type="transmembrane region" description="Helical" evidence="4">
    <location>
        <begin position="293"/>
        <end position="313"/>
    </location>
</feature>
<dbReference type="InterPro" id="IPR011701">
    <property type="entry name" value="MFS"/>
</dbReference>
<organism evidence="5 6">
    <name type="scientific">Kaustia mangrovi</name>
    <dbReference type="NCBI Taxonomy" id="2593653"/>
    <lineage>
        <taxon>Bacteria</taxon>
        <taxon>Pseudomonadati</taxon>
        <taxon>Pseudomonadota</taxon>
        <taxon>Alphaproteobacteria</taxon>
        <taxon>Hyphomicrobiales</taxon>
        <taxon>Parvibaculaceae</taxon>
        <taxon>Kaustia</taxon>
    </lineage>
</organism>
<dbReference type="PANTHER" id="PTHR23546:SF1">
    <property type="entry name" value="MEMBRANE PROTEIN"/>
    <property type="match status" value="1"/>
</dbReference>
<feature type="transmembrane region" description="Helical" evidence="4">
    <location>
        <begin position="196"/>
        <end position="215"/>
    </location>
</feature>
<dbReference type="Pfam" id="PF07690">
    <property type="entry name" value="MFS_1"/>
    <property type="match status" value="1"/>
</dbReference>
<keyword evidence="2 4" id="KW-1133">Transmembrane helix</keyword>
<evidence type="ECO:0000256" key="1">
    <source>
        <dbReference type="ARBA" id="ARBA00022692"/>
    </source>
</evidence>
<dbReference type="Proteomes" id="UP000593594">
    <property type="component" value="Chromosome"/>
</dbReference>
<evidence type="ECO:0000256" key="3">
    <source>
        <dbReference type="ARBA" id="ARBA00023136"/>
    </source>
</evidence>
<accession>A0A7S8C2J8</accession>
<dbReference type="Gene3D" id="1.20.1250.20">
    <property type="entry name" value="MFS general substrate transporter like domains"/>
    <property type="match status" value="1"/>
</dbReference>
<dbReference type="KEGG" id="kmn:HW532_05400"/>
<feature type="transmembrane region" description="Helical" evidence="4">
    <location>
        <begin position="325"/>
        <end position="346"/>
    </location>
</feature>
<sequence>MSTIGVGQSGFVALIPLIADRVGLGPGAIGFAVALGSLAFLVAAPIWGHRGERIGRARLMRRLGLVALASHLAVIAVMAVPPAPPLAALGALCAARFAYGVAGAGMMPTAQAWIAGTTAPEARPAALARLSAGLGTGRILGSLAAIASPLHPLAPFALMAASTASVALVPRSAAPAGPAGSAATAQPQPPLSLRDLWPVIAIGFLLTVCFGQIQVTLGPFLQVVLNTTPADATATTGWLLALVAIAMIATQMLVVPRLRLGPHGSVVAGAATVCAGTAAILASGTVWEIAAGLALAGAGTALATPGYTAWLTGRVERAAQGRATGWLASAHVGGQGIGALTGGLAFELWPALPFLDCAIIAGLVALIAAWMGRARRHTPRGQSG</sequence>
<dbReference type="SUPFAM" id="SSF103473">
    <property type="entry name" value="MFS general substrate transporter"/>
    <property type="match status" value="1"/>
</dbReference>